<dbReference type="Gene3D" id="3.40.50.720">
    <property type="entry name" value="NAD(P)-binding Rossmann-like Domain"/>
    <property type="match status" value="1"/>
</dbReference>
<dbReference type="RefSeq" id="WP_163918185.1">
    <property type="nucleotide sequence ID" value="NZ_AP022593.1"/>
</dbReference>
<evidence type="ECO:0000313" key="2">
    <source>
        <dbReference type="Proteomes" id="UP000467428"/>
    </source>
</evidence>
<dbReference type="AlphaFoldDB" id="A0A7I7RV24"/>
<protein>
    <submittedName>
        <fullName evidence="1">Short-chain dehydrogenase</fullName>
    </submittedName>
</protein>
<name>A0A7I7RV24_9MYCO</name>
<reference evidence="1 2" key="1">
    <citation type="journal article" date="2019" name="Emerg. Microbes Infect.">
        <title>Comprehensive subspecies identification of 175 nontuberculous mycobacteria species based on 7547 genomic profiles.</title>
        <authorList>
            <person name="Matsumoto Y."/>
            <person name="Kinjo T."/>
            <person name="Motooka D."/>
            <person name="Nabeya D."/>
            <person name="Jung N."/>
            <person name="Uechi K."/>
            <person name="Horii T."/>
            <person name="Iida T."/>
            <person name="Fujita J."/>
            <person name="Nakamura S."/>
        </authorList>
    </citation>
    <scope>NUCLEOTIDE SEQUENCE [LARGE SCALE GENOMIC DNA]</scope>
    <source>
        <strain evidence="1 2">JCM 18538</strain>
    </source>
</reference>
<dbReference type="SUPFAM" id="SSF51735">
    <property type="entry name" value="NAD(P)-binding Rossmann-fold domains"/>
    <property type="match status" value="1"/>
</dbReference>
<dbReference type="InterPro" id="IPR036291">
    <property type="entry name" value="NAD(P)-bd_dom_sf"/>
</dbReference>
<dbReference type="EMBL" id="AP022593">
    <property type="protein sequence ID" value="BBY48397.1"/>
    <property type="molecule type" value="Genomic_DNA"/>
</dbReference>
<dbReference type="Proteomes" id="UP000467428">
    <property type="component" value="Chromosome"/>
</dbReference>
<sequence>MTDAPVAVVTGASRGAGLGIATALLRCGWQVYVTGRTITDPGDGRIAVPVDHRDDAQVEALFARVQRDAGALHLLVNNAAAIDDQLTGAKPFWDKPLHLVDVLDVGLRSAYVASWYAAPLLVRGGHGLIAFTSSPGAVCYMHGPAYGAQKAGVDKLAADMAVDFAGTGVATASIWMGILLTEKFRRAFDGHPDALARTAEHAETPEFTGYVIDALYRDPELPDLSGRTHIGAELAARYDITDEGGRWPPSHREAFGAPRVPHPAVIR</sequence>
<dbReference type="PRINTS" id="PR00081">
    <property type="entry name" value="GDHRDH"/>
</dbReference>
<keyword evidence="2" id="KW-1185">Reference proteome</keyword>
<dbReference type="InterPro" id="IPR002347">
    <property type="entry name" value="SDR_fam"/>
</dbReference>
<evidence type="ECO:0000313" key="1">
    <source>
        <dbReference type="EMBL" id="BBY48397.1"/>
    </source>
</evidence>
<geneLocation type="plasmid" evidence="2">
    <name>pjcm18538 dna</name>
</geneLocation>
<gene>
    <name evidence="1" type="ORF">MARA_18650</name>
</gene>
<accession>A0A7I7RV24</accession>
<dbReference type="PANTHER" id="PTHR44147:SF2">
    <property type="entry name" value="DEHYDROGENASE_REDUCTASE SDR FAMILY MEMBER 1"/>
    <property type="match status" value="1"/>
</dbReference>
<dbReference type="KEGG" id="marz:MARA_18650"/>
<organism evidence="1 2">
    <name type="scientific">Mycolicibacterium arabiense</name>
    <dbReference type="NCBI Taxonomy" id="1286181"/>
    <lineage>
        <taxon>Bacteria</taxon>
        <taxon>Bacillati</taxon>
        <taxon>Actinomycetota</taxon>
        <taxon>Actinomycetes</taxon>
        <taxon>Mycobacteriales</taxon>
        <taxon>Mycobacteriaceae</taxon>
        <taxon>Mycolicibacterium</taxon>
    </lineage>
</organism>
<dbReference type="Pfam" id="PF00106">
    <property type="entry name" value="adh_short"/>
    <property type="match status" value="1"/>
</dbReference>
<dbReference type="PANTHER" id="PTHR44147">
    <property type="entry name" value="DEHYDROGENASE/REDUCTASE SDR FAMILY MEMBER 1"/>
    <property type="match status" value="1"/>
</dbReference>
<proteinExistence type="predicted"/>